<protein>
    <recommendedName>
        <fullName evidence="3">Tetratricopeptide repeat protein</fullName>
    </recommendedName>
</protein>
<evidence type="ECO:0000313" key="1">
    <source>
        <dbReference type="EMBL" id="UOB16021.1"/>
    </source>
</evidence>
<dbReference type="InterPro" id="IPR011990">
    <property type="entry name" value="TPR-like_helical_dom_sf"/>
</dbReference>
<dbReference type="Proteomes" id="UP000831290">
    <property type="component" value="Chromosome"/>
</dbReference>
<proteinExistence type="predicted"/>
<name>A0A9E6ZSS8_9FLAO</name>
<sequence>MKRYLSIIISSLGILVIPVNSYGQENESAEISLEEVEDEFQQNFYEALKNKAIENYDKAVDFLLECKHLDPENEVVDFELGKNYILLKKYMDAENHLINAVKKEPDNIWYLDALFNVYKSQKNETKAIEVAQKLSEKDSKYKIRLVNLYVKISEYKKAISVLDELDKELGSSYTRDSLRAKIKEAKDYKADEPADNVINRSASGKKENPLDEINEKIILLTKTSNYTELLKITDEALENYPAQVNFYYSKGFALNKLKKHGEAIETLLAGIDYLVDDTELEGNIYRELMLAYEATGNQEKAKEFQNKIKTGL</sequence>
<reference evidence="1" key="1">
    <citation type="submission" date="2022-03" db="EMBL/GenBank/DDBJ databases">
        <title>Description of Abyssus ytuae gen. nov., sp. nov., a novel member of the family Flavobacteriaceae isolated from the sediment of Mariana Trench.</title>
        <authorList>
            <person name="Zhang J."/>
            <person name="Xu X."/>
        </authorList>
    </citation>
    <scope>NUCLEOTIDE SEQUENCE</scope>
    <source>
        <strain evidence="1">MT3330</strain>
    </source>
</reference>
<evidence type="ECO:0000313" key="2">
    <source>
        <dbReference type="Proteomes" id="UP000831290"/>
    </source>
</evidence>
<dbReference type="EMBL" id="CP094358">
    <property type="protein sequence ID" value="UOB16021.1"/>
    <property type="molecule type" value="Genomic_DNA"/>
</dbReference>
<dbReference type="SUPFAM" id="SSF48452">
    <property type="entry name" value="TPR-like"/>
    <property type="match status" value="2"/>
</dbReference>
<accession>A0A9E6ZSS8</accession>
<dbReference type="AlphaFoldDB" id="A0A9E6ZSS8"/>
<dbReference type="RefSeq" id="WP_255841168.1">
    <property type="nucleotide sequence ID" value="NZ_CP094358.1"/>
</dbReference>
<evidence type="ECO:0008006" key="3">
    <source>
        <dbReference type="Google" id="ProtNLM"/>
    </source>
</evidence>
<dbReference type="KEGG" id="fbm:MQE35_09740"/>
<dbReference type="Gene3D" id="1.25.40.10">
    <property type="entry name" value="Tetratricopeptide repeat domain"/>
    <property type="match status" value="2"/>
</dbReference>
<keyword evidence="2" id="KW-1185">Reference proteome</keyword>
<gene>
    <name evidence="1" type="ORF">MQE35_09740</name>
</gene>
<organism evidence="1 2">
    <name type="scientific">Abyssalbus ytuae</name>
    <dbReference type="NCBI Taxonomy" id="2926907"/>
    <lineage>
        <taxon>Bacteria</taxon>
        <taxon>Pseudomonadati</taxon>
        <taxon>Bacteroidota</taxon>
        <taxon>Flavobacteriia</taxon>
        <taxon>Flavobacteriales</taxon>
        <taxon>Flavobacteriaceae</taxon>
        <taxon>Abyssalbus</taxon>
    </lineage>
</organism>